<dbReference type="EMBL" id="JADQTO010000012">
    <property type="protein sequence ID" value="MBG0564666.1"/>
    <property type="molecule type" value="Genomic_DNA"/>
</dbReference>
<keyword evidence="1" id="KW-1133">Transmembrane helix</keyword>
<keyword evidence="1" id="KW-0812">Transmembrane</keyword>
<protein>
    <submittedName>
        <fullName evidence="2">Uncharacterized protein</fullName>
    </submittedName>
</protein>
<comment type="caution">
    <text evidence="2">The sequence shown here is derived from an EMBL/GenBank/DDBJ whole genome shotgun (WGS) entry which is preliminary data.</text>
</comment>
<dbReference type="AlphaFoldDB" id="A0A931CC70"/>
<dbReference type="Proteomes" id="UP000598146">
    <property type="component" value="Unassembled WGS sequence"/>
</dbReference>
<gene>
    <name evidence="2" type="ORF">I4J89_24765</name>
</gene>
<organism evidence="2 3">
    <name type="scientific">Actinoplanes aureus</name>
    <dbReference type="NCBI Taxonomy" id="2792083"/>
    <lineage>
        <taxon>Bacteria</taxon>
        <taxon>Bacillati</taxon>
        <taxon>Actinomycetota</taxon>
        <taxon>Actinomycetes</taxon>
        <taxon>Micromonosporales</taxon>
        <taxon>Micromonosporaceae</taxon>
        <taxon>Actinoplanes</taxon>
    </lineage>
</organism>
<feature type="transmembrane region" description="Helical" evidence="1">
    <location>
        <begin position="150"/>
        <end position="171"/>
    </location>
</feature>
<evidence type="ECO:0000313" key="2">
    <source>
        <dbReference type="EMBL" id="MBG0564666.1"/>
    </source>
</evidence>
<evidence type="ECO:0000256" key="1">
    <source>
        <dbReference type="SAM" id="Phobius"/>
    </source>
</evidence>
<proteinExistence type="predicted"/>
<evidence type="ECO:0000313" key="3">
    <source>
        <dbReference type="Proteomes" id="UP000598146"/>
    </source>
</evidence>
<keyword evidence="1" id="KW-0472">Membrane</keyword>
<name>A0A931CC70_9ACTN</name>
<keyword evidence="3" id="KW-1185">Reference proteome</keyword>
<reference evidence="2" key="1">
    <citation type="submission" date="2020-11" db="EMBL/GenBank/DDBJ databases">
        <title>Isolation and identification of active actinomycetes.</title>
        <authorList>
            <person name="Sun X."/>
        </authorList>
    </citation>
    <scope>NUCLEOTIDE SEQUENCE</scope>
    <source>
        <strain evidence="2">NEAU-A11</strain>
    </source>
</reference>
<dbReference type="RefSeq" id="WP_196416452.1">
    <property type="nucleotide sequence ID" value="NZ_JADQTO010000012.1"/>
</dbReference>
<accession>A0A931CC70</accession>
<sequence length="177" mass="19148">MTIVATSRLWPFVIVESRLIVTPDFLARRGGSDPRIRRLLVNAARVDQARGTALHRRVLTVPGEGAYALAYRYVPVPGGARDEATRVMHMAEGVVCDDLDAELTDETLNRTRGYLLGPVRRYVDQGWSGPPLSSRAVLAGESVEPTPWSLGRLAAVVVLAAAGLTVLLLALKRVLGP</sequence>